<dbReference type="EMBL" id="CP002160">
    <property type="protein sequence ID" value="ADL52565.1"/>
    <property type="molecule type" value="Genomic_DNA"/>
</dbReference>
<dbReference type="AlphaFoldDB" id="D9SSQ3"/>
<accession>D9SSQ3</accession>
<evidence type="ECO:0000313" key="1">
    <source>
        <dbReference type="EMBL" id="ADL52565.1"/>
    </source>
</evidence>
<gene>
    <name evidence="1" type="ordered locus">Clocel_2870</name>
</gene>
<dbReference type="Pfam" id="PF12983">
    <property type="entry name" value="DUF3867"/>
    <property type="match status" value="1"/>
</dbReference>
<dbReference type="RefSeq" id="WP_013291807.1">
    <property type="nucleotide sequence ID" value="NC_014393.1"/>
</dbReference>
<dbReference type="InterPro" id="IPR024218">
    <property type="entry name" value="DUF3867"/>
</dbReference>
<evidence type="ECO:0008006" key="3">
    <source>
        <dbReference type="Google" id="ProtNLM"/>
    </source>
</evidence>
<name>D9SSQ3_CLOC7</name>
<protein>
    <recommendedName>
        <fullName evidence="3">DUF3867 domain-containing protein</fullName>
    </recommendedName>
</protein>
<dbReference type="STRING" id="573061.Clocel_2870"/>
<dbReference type="OrthoDB" id="1754214at2"/>
<evidence type="ECO:0000313" key="2">
    <source>
        <dbReference type="Proteomes" id="UP000002730"/>
    </source>
</evidence>
<keyword evidence="2" id="KW-1185">Reference proteome</keyword>
<organism evidence="1 2">
    <name type="scientific">Clostridium cellulovorans (strain ATCC 35296 / DSM 3052 / OCM 3 / 743B)</name>
    <dbReference type="NCBI Taxonomy" id="573061"/>
    <lineage>
        <taxon>Bacteria</taxon>
        <taxon>Bacillati</taxon>
        <taxon>Bacillota</taxon>
        <taxon>Clostridia</taxon>
        <taxon>Eubacteriales</taxon>
        <taxon>Clostridiaceae</taxon>
        <taxon>Clostridium</taxon>
    </lineage>
</organism>
<sequence length="191" mass="22447">MDDRIIDFNELKNRAKDKDVDKFESYIYDLYYSMAEGTLTMGEFTKNIFKYMEENNISQEKFYDIQKKIMERYGFDPNNLEAQMKNMGIDLGSVNGNVGADSYETLRKNISFQEKYKNRLKVKNVSEYYINNNINTINIILDGENVIITSVKKIDLINDNELNEFLTSYKKVLDGKSIKITMCEASHNYEY</sequence>
<dbReference type="KEGG" id="ccb:Clocel_2870"/>
<proteinExistence type="predicted"/>
<reference evidence="1 2" key="1">
    <citation type="submission" date="2010-08" db="EMBL/GenBank/DDBJ databases">
        <title>Complete sequence of Clostridium cellulovorans 743B.</title>
        <authorList>
            <consortium name="US DOE Joint Genome Institute"/>
            <person name="Lucas S."/>
            <person name="Copeland A."/>
            <person name="Lapidus A."/>
            <person name="Cheng J.-F."/>
            <person name="Bruce D."/>
            <person name="Goodwin L."/>
            <person name="Pitluck S."/>
            <person name="Chertkov O."/>
            <person name="Detter J.C."/>
            <person name="Han C."/>
            <person name="Tapia R."/>
            <person name="Land M."/>
            <person name="Hauser L."/>
            <person name="Chang Y.-J."/>
            <person name="Jeffries C."/>
            <person name="Kyrpides N."/>
            <person name="Ivanova N."/>
            <person name="Mikhailova N."/>
            <person name="Hemme C.L."/>
            <person name="Woyke T."/>
        </authorList>
    </citation>
    <scope>NUCLEOTIDE SEQUENCE [LARGE SCALE GENOMIC DNA]</scope>
    <source>
        <strain evidence="2">ATCC 35296 / DSM 3052 / OCM 3 / 743B</strain>
    </source>
</reference>
<dbReference type="Proteomes" id="UP000002730">
    <property type="component" value="Chromosome"/>
</dbReference>
<dbReference type="eggNOG" id="ENOG5032RFD">
    <property type="taxonomic scope" value="Bacteria"/>
</dbReference>
<dbReference type="HOGENOM" id="CLU_123774_0_0_9"/>